<dbReference type="EMBL" id="LAZR01068893">
    <property type="protein sequence ID" value="KKK48786.1"/>
    <property type="molecule type" value="Genomic_DNA"/>
</dbReference>
<gene>
    <name evidence="2" type="ORF">LCGC14_3141640</name>
</gene>
<name>A0A0F8YL06_9ZZZZ</name>
<keyword evidence="1" id="KW-1133">Transmembrane helix</keyword>
<sequence>DKSDMDSRFVDNNTVRREITNPAVNIKVFKGESKWTKLLKLGEAFDTDEHSISFEEVRLWVSFVVVQDYGTYVVFAGIIMMCFALVVRFLFVRKEIRAHITEEGTLITGKGEFFPELFKEEFDVLLSKISDNPSSSSEKA</sequence>
<evidence type="ECO:0000256" key="1">
    <source>
        <dbReference type="SAM" id="Phobius"/>
    </source>
</evidence>
<feature type="non-terminal residue" evidence="2">
    <location>
        <position position="1"/>
    </location>
</feature>
<dbReference type="AlphaFoldDB" id="A0A0F8YL06"/>
<keyword evidence="1" id="KW-0812">Transmembrane</keyword>
<accession>A0A0F8YL06</accession>
<evidence type="ECO:0008006" key="3">
    <source>
        <dbReference type="Google" id="ProtNLM"/>
    </source>
</evidence>
<keyword evidence="1" id="KW-0472">Membrane</keyword>
<evidence type="ECO:0000313" key="2">
    <source>
        <dbReference type="EMBL" id="KKK48786.1"/>
    </source>
</evidence>
<feature type="transmembrane region" description="Helical" evidence="1">
    <location>
        <begin position="69"/>
        <end position="91"/>
    </location>
</feature>
<protein>
    <recommendedName>
        <fullName evidence="3">ResB-like domain-containing protein</fullName>
    </recommendedName>
</protein>
<reference evidence="2" key="1">
    <citation type="journal article" date="2015" name="Nature">
        <title>Complex archaea that bridge the gap between prokaryotes and eukaryotes.</title>
        <authorList>
            <person name="Spang A."/>
            <person name="Saw J.H."/>
            <person name="Jorgensen S.L."/>
            <person name="Zaremba-Niedzwiedzka K."/>
            <person name="Martijn J."/>
            <person name="Lind A.E."/>
            <person name="van Eijk R."/>
            <person name="Schleper C."/>
            <person name="Guy L."/>
            <person name="Ettema T.J."/>
        </authorList>
    </citation>
    <scope>NUCLEOTIDE SEQUENCE</scope>
</reference>
<comment type="caution">
    <text evidence="2">The sequence shown here is derived from an EMBL/GenBank/DDBJ whole genome shotgun (WGS) entry which is preliminary data.</text>
</comment>
<organism evidence="2">
    <name type="scientific">marine sediment metagenome</name>
    <dbReference type="NCBI Taxonomy" id="412755"/>
    <lineage>
        <taxon>unclassified sequences</taxon>
        <taxon>metagenomes</taxon>
        <taxon>ecological metagenomes</taxon>
    </lineage>
</organism>
<proteinExistence type="predicted"/>